<proteinExistence type="predicted"/>
<dbReference type="Proteomes" id="UP000887579">
    <property type="component" value="Unplaced"/>
</dbReference>
<accession>A0AC34FRS7</accession>
<organism evidence="1 2">
    <name type="scientific">Panagrolaimus sp. ES5</name>
    <dbReference type="NCBI Taxonomy" id="591445"/>
    <lineage>
        <taxon>Eukaryota</taxon>
        <taxon>Metazoa</taxon>
        <taxon>Ecdysozoa</taxon>
        <taxon>Nematoda</taxon>
        <taxon>Chromadorea</taxon>
        <taxon>Rhabditida</taxon>
        <taxon>Tylenchina</taxon>
        <taxon>Panagrolaimomorpha</taxon>
        <taxon>Panagrolaimoidea</taxon>
        <taxon>Panagrolaimidae</taxon>
        <taxon>Panagrolaimus</taxon>
    </lineage>
</organism>
<protein>
    <submittedName>
        <fullName evidence="2">Uncharacterized protein</fullName>
    </submittedName>
</protein>
<dbReference type="WBParaSite" id="ES5_v2.g19488.t1">
    <property type="protein sequence ID" value="ES5_v2.g19488.t1"/>
    <property type="gene ID" value="ES5_v2.g19488"/>
</dbReference>
<reference evidence="2" key="1">
    <citation type="submission" date="2022-11" db="UniProtKB">
        <authorList>
            <consortium name="WormBaseParasite"/>
        </authorList>
    </citation>
    <scope>IDENTIFICATION</scope>
</reference>
<evidence type="ECO:0000313" key="1">
    <source>
        <dbReference type="Proteomes" id="UP000887579"/>
    </source>
</evidence>
<sequence length="316" mass="33767">MKPCIHFACTMNQTSKLIYNGSVIVISIMNVAVGICYLSASKRYQKSVITVNSDFFLSDFLTARALIFAFIFQFLPHTILIFYVAIANDTPLTNYGSYSRTLLCADCFCASIVNLWLKSQMSAPSPNTPGMPNLKQQDGKSPALKVTGNGKPTNNNNVKAGTPGQSLRAEGGGGTMEENVGGGETKGNNNNNNQGGEQKIDIKDGSKKPSGGKGGGGAAAVAIGGGGIPVTTAKDSGRHQEKHRDVDDTQRSHQSTKKKKKASAEHPKEKKSKSDKLKNGVALFAPEMDVGSDEETLQNVKSLEKENEHSLQNDAK</sequence>
<name>A0AC34FRS7_9BILA</name>
<evidence type="ECO:0000313" key="2">
    <source>
        <dbReference type="WBParaSite" id="ES5_v2.g19488.t1"/>
    </source>
</evidence>